<feature type="compositionally biased region" description="Polar residues" evidence="3">
    <location>
        <begin position="653"/>
        <end position="665"/>
    </location>
</feature>
<evidence type="ECO:0000313" key="7">
    <source>
        <dbReference type="Proteomes" id="UP000039324"/>
    </source>
</evidence>
<dbReference type="Pfam" id="PF00069">
    <property type="entry name" value="Pkinase"/>
    <property type="match status" value="1"/>
</dbReference>
<feature type="region of interest" description="Disordered" evidence="3">
    <location>
        <begin position="653"/>
        <end position="679"/>
    </location>
</feature>
<feature type="compositionally biased region" description="Basic and acidic residues" evidence="3">
    <location>
        <begin position="951"/>
        <end position="966"/>
    </location>
</feature>
<evidence type="ECO:0000259" key="4">
    <source>
        <dbReference type="PROSITE" id="PS50011"/>
    </source>
</evidence>
<dbReference type="Gene3D" id="1.10.510.10">
    <property type="entry name" value="Transferase(Phosphotransferase) domain 1"/>
    <property type="match status" value="1"/>
</dbReference>
<evidence type="ECO:0000256" key="2">
    <source>
        <dbReference type="PROSITE-ProRule" id="PRU10141"/>
    </source>
</evidence>
<evidence type="ECO:0000313" key="8">
    <source>
        <dbReference type="Proteomes" id="UP000290189"/>
    </source>
</evidence>
<dbReference type="GO" id="GO:0005524">
    <property type="term" value="F:ATP binding"/>
    <property type="evidence" value="ECO:0007669"/>
    <property type="project" value="UniProtKB-UniRule"/>
</dbReference>
<proteinExistence type="predicted"/>
<feature type="compositionally biased region" description="Polar residues" evidence="3">
    <location>
        <begin position="1063"/>
        <end position="1073"/>
    </location>
</feature>
<dbReference type="PROSITE" id="PS50011">
    <property type="entry name" value="PROTEIN_KINASE_DOM"/>
    <property type="match status" value="1"/>
</dbReference>
<keyword evidence="2" id="KW-0067">ATP-binding</keyword>
<feature type="compositionally biased region" description="Basic residues" evidence="3">
    <location>
        <begin position="1422"/>
        <end position="1431"/>
    </location>
</feature>
<feature type="compositionally biased region" description="Polar residues" evidence="3">
    <location>
        <begin position="1142"/>
        <end position="1157"/>
    </location>
</feature>
<dbReference type="InterPro" id="IPR011009">
    <property type="entry name" value="Kinase-like_dom_sf"/>
</dbReference>
<evidence type="ECO:0000313" key="6">
    <source>
        <dbReference type="EMBL" id="SPQ95079.1"/>
    </source>
</evidence>
<accession>A0A0G4IY82</accession>
<dbReference type="InterPro" id="IPR017956">
    <property type="entry name" value="AT_hook_DNA-bd_motif"/>
</dbReference>
<dbReference type="PROSITE" id="PS00107">
    <property type="entry name" value="PROTEIN_KINASE_ATP"/>
    <property type="match status" value="1"/>
</dbReference>
<dbReference type="Proteomes" id="UP000039324">
    <property type="component" value="Unassembled WGS sequence"/>
</dbReference>
<dbReference type="STRING" id="37360.A0A0G4IY82"/>
<feature type="region of interest" description="Disordered" evidence="3">
    <location>
        <begin position="1398"/>
        <end position="1431"/>
    </location>
</feature>
<evidence type="ECO:0000256" key="1">
    <source>
        <dbReference type="ARBA" id="ARBA00023860"/>
    </source>
</evidence>
<feature type="region of interest" description="Disordered" evidence="3">
    <location>
        <begin position="1024"/>
        <end position="1381"/>
    </location>
</feature>
<reference evidence="6 8" key="2">
    <citation type="submission" date="2018-03" db="EMBL/GenBank/DDBJ databases">
        <authorList>
            <person name="Fogelqvist J."/>
        </authorList>
    </citation>
    <scope>NUCLEOTIDE SEQUENCE [LARGE SCALE GENOMIC DNA]</scope>
</reference>
<feature type="region of interest" description="Disordered" evidence="3">
    <location>
        <begin position="815"/>
        <end position="857"/>
    </location>
</feature>
<keyword evidence="7" id="KW-1185">Reference proteome</keyword>
<feature type="compositionally biased region" description="Basic and acidic residues" evidence="3">
    <location>
        <begin position="1363"/>
        <end position="1381"/>
    </location>
</feature>
<gene>
    <name evidence="5" type="ORF">PBRA_008032</name>
    <name evidence="6" type="ORF">PLBR_LOCUS2294</name>
</gene>
<feature type="compositionally biased region" description="Basic and acidic residues" evidence="3">
    <location>
        <begin position="1233"/>
        <end position="1243"/>
    </location>
</feature>
<protein>
    <recommendedName>
        <fullName evidence="1">Casein kinase I</fullName>
    </recommendedName>
</protein>
<dbReference type="SUPFAM" id="SSF56112">
    <property type="entry name" value="Protein kinase-like (PK-like)"/>
    <property type="match status" value="1"/>
</dbReference>
<dbReference type="GO" id="GO:0004672">
    <property type="term" value="F:protein kinase activity"/>
    <property type="evidence" value="ECO:0007669"/>
    <property type="project" value="InterPro"/>
</dbReference>
<dbReference type="EMBL" id="CDSF01000100">
    <property type="protein sequence ID" value="CEP00298.1"/>
    <property type="molecule type" value="Genomic_DNA"/>
</dbReference>
<feature type="region of interest" description="Disordered" evidence="3">
    <location>
        <begin position="874"/>
        <end position="984"/>
    </location>
</feature>
<dbReference type="PANTHER" id="PTHR11909">
    <property type="entry name" value="CASEIN KINASE-RELATED"/>
    <property type="match status" value="1"/>
</dbReference>
<dbReference type="OMA" id="CNDELCK"/>
<dbReference type="Proteomes" id="UP000290189">
    <property type="component" value="Unassembled WGS sequence"/>
</dbReference>
<feature type="compositionally biased region" description="Polar residues" evidence="3">
    <location>
        <begin position="1116"/>
        <end position="1128"/>
    </location>
</feature>
<evidence type="ECO:0000256" key="3">
    <source>
        <dbReference type="SAM" id="MobiDB-lite"/>
    </source>
</evidence>
<evidence type="ECO:0000313" key="5">
    <source>
        <dbReference type="EMBL" id="CEP00298.1"/>
    </source>
</evidence>
<name>A0A0G4IY82_PLABS</name>
<feature type="compositionally biased region" description="Low complexity" evidence="3">
    <location>
        <begin position="1283"/>
        <end position="1306"/>
    </location>
</feature>
<feature type="region of interest" description="Disordered" evidence="3">
    <location>
        <begin position="524"/>
        <end position="617"/>
    </location>
</feature>
<dbReference type="InterPro" id="IPR000719">
    <property type="entry name" value="Prot_kinase_dom"/>
</dbReference>
<feature type="domain" description="Protein kinase" evidence="4">
    <location>
        <begin position="53"/>
        <end position="353"/>
    </location>
</feature>
<dbReference type="InterPro" id="IPR050235">
    <property type="entry name" value="CK1_Ser-Thr_kinase"/>
</dbReference>
<reference evidence="5 7" key="1">
    <citation type="submission" date="2015-02" db="EMBL/GenBank/DDBJ databases">
        <authorList>
            <person name="Chooi Y.-H."/>
        </authorList>
    </citation>
    <scope>NUCLEOTIDE SEQUENCE [LARGE SCALE GENOMIC DNA]</scope>
    <source>
        <strain evidence="5">E3</strain>
    </source>
</reference>
<dbReference type="InterPro" id="IPR017441">
    <property type="entry name" value="Protein_kinase_ATP_BS"/>
</dbReference>
<feature type="binding site" evidence="2">
    <location>
        <position position="86"/>
    </location>
    <ligand>
        <name>ATP</name>
        <dbReference type="ChEBI" id="CHEBI:30616"/>
    </ligand>
</feature>
<dbReference type="PRINTS" id="PR00929">
    <property type="entry name" value="ATHOOK"/>
</dbReference>
<keyword evidence="6" id="KW-0496">Mitochondrion</keyword>
<dbReference type="SMART" id="SM00220">
    <property type="entry name" value="S_TKc"/>
    <property type="match status" value="1"/>
</dbReference>
<feature type="compositionally biased region" description="Pro residues" evidence="3">
    <location>
        <begin position="541"/>
        <end position="554"/>
    </location>
</feature>
<keyword evidence="2" id="KW-0547">Nucleotide-binding</keyword>
<dbReference type="EMBL" id="OVEO01000003">
    <property type="protein sequence ID" value="SPQ95079.1"/>
    <property type="molecule type" value="Genomic_DNA"/>
</dbReference>
<organism evidence="5 7">
    <name type="scientific">Plasmodiophora brassicae</name>
    <name type="common">Clubroot disease agent</name>
    <dbReference type="NCBI Taxonomy" id="37360"/>
    <lineage>
        <taxon>Eukaryota</taxon>
        <taxon>Sar</taxon>
        <taxon>Rhizaria</taxon>
        <taxon>Endomyxa</taxon>
        <taxon>Phytomyxea</taxon>
        <taxon>Plasmodiophorida</taxon>
        <taxon>Plasmodiophoridae</taxon>
        <taxon>Plasmodiophora</taxon>
    </lineage>
</organism>
<feature type="compositionally biased region" description="Basic residues" evidence="3">
    <location>
        <begin position="1051"/>
        <end position="1061"/>
    </location>
</feature>
<geneLocation type="mitochondrion" evidence="6"/>
<dbReference type="SMART" id="SM00384">
    <property type="entry name" value="AT_hook"/>
    <property type="match status" value="6"/>
</dbReference>
<dbReference type="GO" id="GO:0003677">
    <property type="term" value="F:DNA binding"/>
    <property type="evidence" value="ECO:0007669"/>
    <property type="project" value="InterPro"/>
</dbReference>
<dbReference type="OrthoDB" id="5979581at2759"/>
<sequence>MKGRARGISSRLEACRLIGETMASEVTAPPRAPSGNGATQQRFPDGYLLNGVWVLKRRVGQGRYSDVYIAMRKDVIEGSTEFVALKVDKADIPEEGRLLEWEASVLEDIQGCPGVCPMVEQGTLESGGTYIAMQLCQETISEYRKRQPGGQFRPGKAAAIVLSMLDSLEALHKCGYVHRDVKPSNFVRPVGSAKHECLLIDFGLARRHSNGSQILAPRMSADFKGTSKYASLNSHSFKELAPRDDIFSLLYVLVDFLLGRVPWADCKSRHEVALMKQKMFGINPVRLDRLPDSVYEMFAHLNGLRFADYPDYPLLRRLIHSICSRRPSLSSDTLDPSAARRLSISSPVVHESKPLPICPTLVSQLGCLDLSCPMLHPPNRIAFYPPNGIRRVLCVPYIRNLCNDELCKSYHWTPKDREDYIQTGSLPVFVIPSSVLAILSPDVARLSPPPNPSVAIDALLKVASGCNQQFDSRRICSAFQQVPADHVRTVCWDMLEYMRINAVPDFSVFVEVTCAQARSLFSSKGSVQRPAHGGDQVRRFIPPPPPPPPPPSCPPSQLSPVQPFSRDSLSEKQRFGPVHLPKYAGSGKPSLPISVESSGHHLDKGISGPEKVDVCPASPDASQIVRKRDESEMYFRPSPLETTVSDHLSLRMSPSNLARSPSPGTESGLKSHHMSPTRLSPPYVEYPKFPLNGVGIQHLSPPPVLPEVPVFNIASADEGLLLTTAENSVNDAAQPPHASSVSAVPIADICTPPDAVSERVEPDAPFDDAAHRDLAITDSAQTSIDTSALGVVATSERDNVVPVAMGDAVIPECDKSADESISSSHEPVSDNVDVPRMETAPLRPKGPSKKSLANGETAAPEVAPIAVAEDSSLALPPPEVVSTCRRGQLKTGDGTGKSANTDGARDNLQHPANETVEGGVDHSVHSGPVRFPANACCGRGRRSSRTLSIDRASDCKDGRSRGERVEPSSVGLQTRRRSRKLSRESNTIIDEPSCTLLCLLDWDADVPGVEHAVAVLAETPRTIERPKNTISEQGPHALAKPSKEAGPSPTARKRGRPKKHASTAGSMDGQGNAQVDAHSSSEDDDLAGTRSRGHSTRLSGAGVQDDETAVALPTVAANNVAQSASGDSPVSVRRGRARGRNGTPSPAGTTALPTESTPAPRAAAEVTPVRRRGRPKKNASDDVPAVSSGSPGSERGTRGTLVRKRGRPKVIVDGNDDDEAVNGLPLSSNEPGDSDHQLNEGRSSRRVSRRIVSQLPSATHPTDAIVEPAPVVVARKRGRPAKSDAANADKAAAAAPSSSPTSSAQATRRRGRPARTSSEPVSAVPADQQSLDPVIRKRGRKRKLVDDSVLNLSPELSMVNSERPAKKAAKDAGGRRRSDRVAMHSAIVTSLIAIVDAADAEQGQRPTNVGRRRASSPPGRAGLRRPSSKKE</sequence>